<feature type="compositionally biased region" description="Pro residues" evidence="1">
    <location>
        <begin position="133"/>
        <end position="147"/>
    </location>
</feature>
<evidence type="ECO:0000313" key="4">
    <source>
        <dbReference type="Proteomes" id="UP001286313"/>
    </source>
</evidence>
<keyword evidence="2" id="KW-0472">Membrane</keyword>
<comment type="caution">
    <text evidence="3">The sequence shown here is derived from an EMBL/GenBank/DDBJ whole genome shotgun (WGS) entry which is preliminary data.</text>
</comment>
<protein>
    <submittedName>
        <fullName evidence="3">Uncharacterized protein</fullName>
    </submittedName>
</protein>
<name>A0AAE1EI55_PETCI</name>
<reference evidence="3" key="1">
    <citation type="submission" date="2023-10" db="EMBL/GenBank/DDBJ databases">
        <title>Genome assemblies of two species of porcelain crab, Petrolisthes cinctipes and Petrolisthes manimaculis (Anomura: Porcellanidae).</title>
        <authorList>
            <person name="Angst P."/>
        </authorList>
    </citation>
    <scope>NUCLEOTIDE SEQUENCE</scope>
    <source>
        <strain evidence="3">PB745_01</strain>
        <tissue evidence="3">Gill</tissue>
    </source>
</reference>
<dbReference type="EMBL" id="JAWQEG010007758">
    <property type="protein sequence ID" value="KAK3851730.1"/>
    <property type="molecule type" value="Genomic_DNA"/>
</dbReference>
<dbReference type="AlphaFoldDB" id="A0AAE1EI55"/>
<proteinExistence type="predicted"/>
<accession>A0AAE1EI55</accession>
<feature type="region of interest" description="Disordered" evidence="1">
    <location>
        <begin position="187"/>
        <end position="207"/>
    </location>
</feature>
<dbReference type="Proteomes" id="UP001286313">
    <property type="component" value="Unassembled WGS sequence"/>
</dbReference>
<feature type="region of interest" description="Disordered" evidence="1">
    <location>
        <begin position="100"/>
        <end position="147"/>
    </location>
</feature>
<evidence type="ECO:0000256" key="2">
    <source>
        <dbReference type="SAM" id="Phobius"/>
    </source>
</evidence>
<sequence>MNEHRQGHIHLWAAPVRRHSHHSNRTRRLLVVIRLLVCLVLGVYTSHSTTPSPKFTYLFPQTDPILTPSPISTLYSPLPPYPPTPYSPLSPYLHPTHPFPHIHTPPTHPHPSHLPFPHSPTPYSPLPHTHTLPTPPPTLPTYPFPTHPPPTHPLPFPTYTYPASNIPIHFPNPITPPIRVPQPPSLRYHPNTNTLTTPRTLTLPLPS</sequence>
<keyword evidence="4" id="KW-1185">Reference proteome</keyword>
<gene>
    <name evidence="3" type="ORF">Pcinc_041636</name>
</gene>
<feature type="compositionally biased region" description="Pro residues" evidence="1">
    <location>
        <begin position="106"/>
        <end position="125"/>
    </location>
</feature>
<keyword evidence="2" id="KW-0812">Transmembrane</keyword>
<evidence type="ECO:0000256" key="1">
    <source>
        <dbReference type="SAM" id="MobiDB-lite"/>
    </source>
</evidence>
<evidence type="ECO:0000313" key="3">
    <source>
        <dbReference type="EMBL" id="KAK3851730.1"/>
    </source>
</evidence>
<keyword evidence="2" id="KW-1133">Transmembrane helix</keyword>
<organism evidence="3 4">
    <name type="scientific">Petrolisthes cinctipes</name>
    <name type="common">Flat porcelain crab</name>
    <dbReference type="NCBI Taxonomy" id="88211"/>
    <lineage>
        <taxon>Eukaryota</taxon>
        <taxon>Metazoa</taxon>
        <taxon>Ecdysozoa</taxon>
        <taxon>Arthropoda</taxon>
        <taxon>Crustacea</taxon>
        <taxon>Multicrustacea</taxon>
        <taxon>Malacostraca</taxon>
        <taxon>Eumalacostraca</taxon>
        <taxon>Eucarida</taxon>
        <taxon>Decapoda</taxon>
        <taxon>Pleocyemata</taxon>
        <taxon>Anomura</taxon>
        <taxon>Galatheoidea</taxon>
        <taxon>Porcellanidae</taxon>
        <taxon>Petrolisthes</taxon>
    </lineage>
</organism>
<feature type="transmembrane region" description="Helical" evidence="2">
    <location>
        <begin position="29"/>
        <end position="47"/>
    </location>
</feature>
<feature type="compositionally biased region" description="Low complexity" evidence="1">
    <location>
        <begin position="190"/>
        <end position="207"/>
    </location>
</feature>